<dbReference type="EMBL" id="AVPG01000004">
    <property type="protein sequence ID" value="KGX87902.1"/>
    <property type="molecule type" value="Genomic_DNA"/>
</dbReference>
<keyword evidence="5" id="KW-0811">Translocation</keyword>
<dbReference type="GO" id="GO:0009977">
    <property type="term" value="F:proton motive force dependent protein transmembrane transporter activity"/>
    <property type="evidence" value="ECO:0007669"/>
    <property type="project" value="TreeGrafter"/>
</dbReference>
<evidence type="ECO:0000313" key="6">
    <source>
        <dbReference type="EMBL" id="KGX87902.1"/>
    </source>
</evidence>
<dbReference type="PANTHER" id="PTHR30371">
    <property type="entry name" value="SEC-INDEPENDENT PROTEIN TRANSLOCASE PROTEIN TATC"/>
    <property type="match status" value="1"/>
</dbReference>
<dbReference type="STRING" id="1385512.N784_12400"/>
<evidence type="ECO:0000256" key="4">
    <source>
        <dbReference type="ARBA" id="ARBA00023136"/>
    </source>
</evidence>
<dbReference type="GO" id="GO:0065002">
    <property type="term" value="P:intracellular protein transmembrane transport"/>
    <property type="evidence" value="ECO:0007669"/>
    <property type="project" value="TreeGrafter"/>
</dbReference>
<keyword evidence="4 5" id="KW-0472">Membrane</keyword>
<dbReference type="PRINTS" id="PR01840">
    <property type="entry name" value="TATCFAMILY"/>
</dbReference>
<dbReference type="OrthoDB" id="9777044at2"/>
<keyword evidence="3 5" id="KW-1133">Transmembrane helix</keyword>
<feature type="transmembrane region" description="Helical" evidence="5">
    <location>
        <begin position="24"/>
        <end position="46"/>
    </location>
</feature>
<dbReference type="Proteomes" id="UP000030401">
    <property type="component" value="Unassembled WGS sequence"/>
</dbReference>
<dbReference type="GO" id="GO:0043953">
    <property type="term" value="P:protein transport by the Tat complex"/>
    <property type="evidence" value="ECO:0007669"/>
    <property type="project" value="UniProtKB-UniRule"/>
</dbReference>
<feature type="transmembrane region" description="Helical" evidence="5">
    <location>
        <begin position="216"/>
        <end position="234"/>
    </location>
</feature>
<keyword evidence="2 5" id="KW-0812">Transmembrane</keyword>
<keyword evidence="5" id="KW-0653">Protein transport</keyword>
<feature type="transmembrane region" description="Helical" evidence="5">
    <location>
        <begin position="66"/>
        <end position="93"/>
    </location>
</feature>
<evidence type="ECO:0000313" key="7">
    <source>
        <dbReference type="Proteomes" id="UP000030401"/>
    </source>
</evidence>
<dbReference type="HAMAP" id="MF_00902">
    <property type="entry name" value="TatC"/>
    <property type="match status" value="1"/>
</dbReference>
<dbReference type="InterPro" id="IPR002033">
    <property type="entry name" value="TatC"/>
</dbReference>
<organism evidence="6 7">
    <name type="scientific">Pontibacillus litoralis JSM 072002</name>
    <dbReference type="NCBI Taxonomy" id="1385512"/>
    <lineage>
        <taxon>Bacteria</taxon>
        <taxon>Bacillati</taxon>
        <taxon>Bacillota</taxon>
        <taxon>Bacilli</taxon>
        <taxon>Bacillales</taxon>
        <taxon>Bacillaceae</taxon>
        <taxon>Pontibacillus</taxon>
    </lineage>
</organism>
<evidence type="ECO:0000256" key="3">
    <source>
        <dbReference type="ARBA" id="ARBA00022989"/>
    </source>
</evidence>
<dbReference type="PROSITE" id="PS01218">
    <property type="entry name" value="TATC"/>
    <property type="match status" value="1"/>
</dbReference>
<feature type="transmembrane region" description="Helical" evidence="5">
    <location>
        <begin position="193"/>
        <end position="210"/>
    </location>
</feature>
<keyword evidence="7" id="KW-1185">Reference proteome</keyword>
<accession>A0A0A5HW93</accession>
<dbReference type="eggNOG" id="COG0805">
    <property type="taxonomic scope" value="Bacteria"/>
</dbReference>
<protein>
    <recommendedName>
        <fullName evidence="5">Sec-independent protein translocase protein TatC</fullName>
    </recommendedName>
</protein>
<keyword evidence="5" id="KW-0813">Transport</keyword>
<comment type="function">
    <text evidence="5">Part of the twin-arginine translocation (Tat) system that transports large folded proteins containing a characteristic twin-arginine motif in their signal peptide across membranes.</text>
</comment>
<feature type="transmembrane region" description="Helical" evidence="5">
    <location>
        <begin position="113"/>
        <end position="135"/>
    </location>
</feature>
<keyword evidence="5" id="KW-1003">Cell membrane</keyword>
<comment type="caution">
    <text evidence="6">The sequence shown here is derived from an EMBL/GenBank/DDBJ whole genome shotgun (WGS) entry which is preliminary data.</text>
</comment>
<evidence type="ECO:0000256" key="2">
    <source>
        <dbReference type="ARBA" id="ARBA00022692"/>
    </source>
</evidence>
<gene>
    <name evidence="5" type="primary">tatC</name>
    <name evidence="6" type="ORF">N784_12400</name>
</gene>
<dbReference type="NCBIfam" id="TIGR00945">
    <property type="entry name" value="tatC"/>
    <property type="match status" value="1"/>
</dbReference>
<dbReference type="GO" id="GO:0033281">
    <property type="term" value="C:TAT protein transport complex"/>
    <property type="evidence" value="ECO:0007669"/>
    <property type="project" value="UniProtKB-UniRule"/>
</dbReference>
<sequence length="252" mass="29284">MSKEQNNDQEMQVTEHLEELRSRIIWTIAAFVLFFILGFVFVEEIYNYFVSNVGYELTVLGPFDILWIYITLATFVGIIGTLPVMTLQIWLFVKPALSSKEQKVTLSYIPAMFFLFIGGLAFGYFLIEPLIFHFLVNLGEGMFETMFTVEKYFRFLIRVTLPFAVFFEIPVFVMFLTSLGIVHPNFLKKSRKYAYFILVIIGTMISPPDFILQLVVAAPLIILYEIAITCSVIVQRKRDKKMEQFYQSEEGK</sequence>
<comment type="subcellular location">
    <subcellularLocation>
        <location evidence="5">Cell membrane</location>
        <topology evidence="5">Multi-pass membrane protein</topology>
    </subcellularLocation>
    <subcellularLocation>
        <location evidence="1">Membrane</location>
        <topology evidence="1">Multi-pass membrane protein</topology>
    </subcellularLocation>
</comment>
<proteinExistence type="inferred from homology"/>
<dbReference type="RefSeq" id="WP_036832814.1">
    <property type="nucleotide sequence ID" value="NZ_AVPG01000004.1"/>
</dbReference>
<feature type="transmembrane region" description="Helical" evidence="5">
    <location>
        <begin position="155"/>
        <end position="181"/>
    </location>
</feature>
<dbReference type="PANTHER" id="PTHR30371:SF4">
    <property type="entry name" value="SEC-INDEPENDENT PROTEIN TRANSLOCASE PROTEIN TATCD"/>
    <property type="match status" value="1"/>
</dbReference>
<dbReference type="InterPro" id="IPR019820">
    <property type="entry name" value="Sec-indep_translocase_CS"/>
</dbReference>
<dbReference type="Pfam" id="PF00902">
    <property type="entry name" value="TatC"/>
    <property type="match status" value="1"/>
</dbReference>
<comment type="similarity">
    <text evidence="5">Belongs to the TatC family.</text>
</comment>
<evidence type="ECO:0000256" key="1">
    <source>
        <dbReference type="ARBA" id="ARBA00004141"/>
    </source>
</evidence>
<dbReference type="AlphaFoldDB" id="A0A0A5HW93"/>
<name>A0A0A5HW93_9BACI</name>
<reference evidence="6 7" key="1">
    <citation type="submission" date="2013-08" db="EMBL/GenBank/DDBJ databases">
        <authorList>
            <person name="Huang J."/>
            <person name="Wang G."/>
        </authorList>
    </citation>
    <scope>NUCLEOTIDE SEQUENCE [LARGE SCALE GENOMIC DNA]</scope>
    <source>
        <strain evidence="6 7">JSM 072002</strain>
    </source>
</reference>
<comment type="subunit">
    <text evidence="5">Forms a complex with TatA.</text>
</comment>
<evidence type="ECO:0000256" key="5">
    <source>
        <dbReference type="HAMAP-Rule" id="MF_00902"/>
    </source>
</evidence>